<evidence type="ECO:0000313" key="2">
    <source>
        <dbReference type="Proteomes" id="UP000821845"/>
    </source>
</evidence>
<name>A0ACB7SK13_HYAAI</name>
<keyword evidence="2" id="KW-1185">Reference proteome</keyword>
<sequence>MSRVSVANEALDTDDGCFGLVDSNFVAATDTFQEFVDAWQLELAVCEEASTDDTISAAVRGSVEVATDDDLDGEDDVDPMPEPDFLCKDTLEYLMEVKAYCTNNSLSVKSLLCGGRNCS</sequence>
<accession>A0ACB7SK13</accession>
<reference evidence="1" key="1">
    <citation type="submission" date="2020-05" db="EMBL/GenBank/DDBJ databases">
        <title>Large-scale comparative analyses of tick genomes elucidate their genetic diversity and vector capacities.</title>
        <authorList>
            <person name="Jia N."/>
            <person name="Wang J."/>
            <person name="Shi W."/>
            <person name="Du L."/>
            <person name="Sun Y."/>
            <person name="Zhan W."/>
            <person name="Jiang J."/>
            <person name="Wang Q."/>
            <person name="Zhang B."/>
            <person name="Ji P."/>
            <person name="Sakyi L.B."/>
            <person name="Cui X."/>
            <person name="Yuan T."/>
            <person name="Jiang B."/>
            <person name="Yang W."/>
            <person name="Lam T.T.-Y."/>
            <person name="Chang Q."/>
            <person name="Ding S."/>
            <person name="Wang X."/>
            <person name="Zhu J."/>
            <person name="Ruan X."/>
            <person name="Zhao L."/>
            <person name="Wei J."/>
            <person name="Que T."/>
            <person name="Du C."/>
            <person name="Cheng J."/>
            <person name="Dai P."/>
            <person name="Han X."/>
            <person name="Huang E."/>
            <person name="Gao Y."/>
            <person name="Liu J."/>
            <person name="Shao H."/>
            <person name="Ye R."/>
            <person name="Li L."/>
            <person name="Wei W."/>
            <person name="Wang X."/>
            <person name="Wang C."/>
            <person name="Yang T."/>
            <person name="Huo Q."/>
            <person name="Li W."/>
            <person name="Guo W."/>
            <person name="Chen H."/>
            <person name="Zhou L."/>
            <person name="Ni X."/>
            <person name="Tian J."/>
            <person name="Zhou Y."/>
            <person name="Sheng Y."/>
            <person name="Liu T."/>
            <person name="Pan Y."/>
            <person name="Xia L."/>
            <person name="Li J."/>
            <person name="Zhao F."/>
            <person name="Cao W."/>
        </authorList>
    </citation>
    <scope>NUCLEOTIDE SEQUENCE</scope>
    <source>
        <strain evidence="1">Hyas-2018</strain>
    </source>
</reference>
<dbReference type="Proteomes" id="UP000821845">
    <property type="component" value="Chromosome 3"/>
</dbReference>
<proteinExistence type="predicted"/>
<organism evidence="1 2">
    <name type="scientific">Hyalomma asiaticum</name>
    <name type="common">Tick</name>
    <dbReference type="NCBI Taxonomy" id="266040"/>
    <lineage>
        <taxon>Eukaryota</taxon>
        <taxon>Metazoa</taxon>
        <taxon>Ecdysozoa</taxon>
        <taxon>Arthropoda</taxon>
        <taxon>Chelicerata</taxon>
        <taxon>Arachnida</taxon>
        <taxon>Acari</taxon>
        <taxon>Parasitiformes</taxon>
        <taxon>Ixodida</taxon>
        <taxon>Ixodoidea</taxon>
        <taxon>Ixodidae</taxon>
        <taxon>Hyalomminae</taxon>
        <taxon>Hyalomma</taxon>
    </lineage>
</organism>
<evidence type="ECO:0000313" key="1">
    <source>
        <dbReference type="EMBL" id="KAH6935218.1"/>
    </source>
</evidence>
<protein>
    <submittedName>
        <fullName evidence="1">Uncharacterized protein</fullName>
    </submittedName>
</protein>
<comment type="caution">
    <text evidence="1">The sequence shown here is derived from an EMBL/GenBank/DDBJ whole genome shotgun (WGS) entry which is preliminary data.</text>
</comment>
<dbReference type="EMBL" id="CM023483">
    <property type="protein sequence ID" value="KAH6935218.1"/>
    <property type="molecule type" value="Genomic_DNA"/>
</dbReference>
<gene>
    <name evidence="1" type="ORF">HPB50_004787</name>
</gene>